<evidence type="ECO:0000256" key="1">
    <source>
        <dbReference type="SAM" id="MobiDB-lite"/>
    </source>
</evidence>
<protein>
    <submittedName>
        <fullName evidence="2">NF-Y protein</fullName>
    </submittedName>
</protein>
<name>A0A2U1LVS3_ARTAN</name>
<dbReference type="AlphaFoldDB" id="A0A2U1LVS3"/>
<dbReference type="STRING" id="35608.A0A2U1LVS3"/>
<accession>A0A2U1LVS3</accession>
<gene>
    <name evidence="2" type="ORF">CTI12_AA447270</name>
</gene>
<feature type="region of interest" description="Disordered" evidence="1">
    <location>
        <begin position="1"/>
        <end position="43"/>
    </location>
</feature>
<dbReference type="EMBL" id="PKPP01007545">
    <property type="protein sequence ID" value="PWA53088.1"/>
    <property type="molecule type" value="Genomic_DNA"/>
</dbReference>
<reference evidence="2 3" key="1">
    <citation type="journal article" date="2018" name="Mol. Plant">
        <title>The genome of Artemisia annua provides insight into the evolution of Asteraceae family and artemisinin biosynthesis.</title>
        <authorList>
            <person name="Shen Q."/>
            <person name="Zhang L."/>
            <person name="Liao Z."/>
            <person name="Wang S."/>
            <person name="Yan T."/>
            <person name="Shi P."/>
            <person name="Liu M."/>
            <person name="Fu X."/>
            <person name="Pan Q."/>
            <person name="Wang Y."/>
            <person name="Lv Z."/>
            <person name="Lu X."/>
            <person name="Zhang F."/>
            <person name="Jiang W."/>
            <person name="Ma Y."/>
            <person name="Chen M."/>
            <person name="Hao X."/>
            <person name="Li L."/>
            <person name="Tang Y."/>
            <person name="Lv G."/>
            <person name="Zhou Y."/>
            <person name="Sun X."/>
            <person name="Brodelius P.E."/>
            <person name="Rose J.K.C."/>
            <person name="Tang K."/>
        </authorList>
    </citation>
    <scope>NUCLEOTIDE SEQUENCE [LARGE SCALE GENOMIC DNA]</scope>
    <source>
        <strain evidence="3">cv. Huhao1</strain>
        <tissue evidence="2">Leaf</tissue>
    </source>
</reference>
<proteinExistence type="predicted"/>
<evidence type="ECO:0000313" key="3">
    <source>
        <dbReference type="Proteomes" id="UP000245207"/>
    </source>
</evidence>
<evidence type="ECO:0000313" key="2">
    <source>
        <dbReference type="EMBL" id="PWA53088.1"/>
    </source>
</evidence>
<organism evidence="2 3">
    <name type="scientific">Artemisia annua</name>
    <name type="common">Sweet wormwood</name>
    <dbReference type="NCBI Taxonomy" id="35608"/>
    <lineage>
        <taxon>Eukaryota</taxon>
        <taxon>Viridiplantae</taxon>
        <taxon>Streptophyta</taxon>
        <taxon>Embryophyta</taxon>
        <taxon>Tracheophyta</taxon>
        <taxon>Spermatophyta</taxon>
        <taxon>Magnoliopsida</taxon>
        <taxon>eudicotyledons</taxon>
        <taxon>Gunneridae</taxon>
        <taxon>Pentapetalae</taxon>
        <taxon>asterids</taxon>
        <taxon>campanulids</taxon>
        <taxon>Asterales</taxon>
        <taxon>Asteraceae</taxon>
        <taxon>Asteroideae</taxon>
        <taxon>Anthemideae</taxon>
        <taxon>Artemisiinae</taxon>
        <taxon>Artemisia</taxon>
    </lineage>
</organism>
<keyword evidence="3" id="KW-1185">Reference proteome</keyword>
<dbReference type="Proteomes" id="UP000245207">
    <property type="component" value="Unassembled WGS sequence"/>
</dbReference>
<sequence length="76" mass="8452">MVPAPHFSEDTPELTHNQDSSTGHSSDQSNKDDDISTQLIHSQDQCISSSSVNTISLRRHHITLERIAKLIPCKSQ</sequence>
<feature type="compositionally biased region" description="Polar residues" evidence="1">
    <location>
        <begin position="14"/>
        <end position="28"/>
    </location>
</feature>
<comment type="caution">
    <text evidence="2">The sequence shown here is derived from an EMBL/GenBank/DDBJ whole genome shotgun (WGS) entry which is preliminary data.</text>
</comment>